<feature type="region of interest" description="Disordered" evidence="2">
    <location>
        <begin position="1"/>
        <end position="87"/>
    </location>
</feature>
<dbReference type="Proteomes" id="UP001210809">
    <property type="component" value="Unassembled WGS sequence"/>
</dbReference>
<feature type="region of interest" description="Disordered" evidence="2">
    <location>
        <begin position="114"/>
        <end position="148"/>
    </location>
</feature>
<dbReference type="InterPro" id="IPR007607">
    <property type="entry name" value="BacA/B"/>
</dbReference>
<comment type="caution">
    <text evidence="3">The sequence shown here is derived from an EMBL/GenBank/DDBJ whole genome shotgun (WGS) entry which is preliminary data.</text>
</comment>
<feature type="compositionally biased region" description="Polar residues" evidence="2">
    <location>
        <begin position="47"/>
        <end position="60"/>
    </location>
</feature>
<evidence type="ECO:0000313" key="3">
    <source>
        <dbReference type="EMBL" id="MDB8004555.1"/>
    </source>
</evidence>
<feature type="compositionally biased region" description="Polar residues" evidence="2">
    <location>
        <begin position="77"/>
        <end position="87"/>
    </location>
</feature>
<dbReference type="PANTHER" id="PTHR35024">
    <property type="entry name" value="HYPOTHETICAL CYTOSOLIC PROTEIN"/>
    <property type="match status" value="1"/>
</dbReference>
<gene>
    <name evidence="3" type="ORF">PNE09_10820</name>
</gene>
<accession>A0AAW6D759</accession>
<comment type="similarity">
    <text evidence="1">Belongs to the bactofilin family.</text>
</comment>
<organism evidence="3 4">
    <name type="scientific">[Eubacterium] siraeum</name>
    <dbReference type="NCBI Taxonomy" id="39492"/>
    <lineage>
        <taxon>Bacteria</taxon>
        <taxon>Bacillati</taxon>
        <taxon>Bacillota</taxon>
        <taxon>Clostridia</taxon>
        <taxon>Eubacteriales</taxon>
        <taxon>Oscillospiraceae</taxon>
        <taxon>Oscillospiraceae incertae sedis</taxon>
    </lineage>
</organism>
<proteinExistence type="inferred from homology"/>
<name>A0AAW6D759_9FIRM</name>
<reference evidence="3" key="1">
    <citation type="submission" date="2023-01" db="EMBL/GenBank/DDBJ databases">
        <title>Human gut microbiome strain richness.</title>
        <authorList>
            <person name="Chen-Liaw A."/>
        </authorList>
    </citation>
    <scope>NUCLEOTIDE SEQUENCE</scope>
    <source>
        <strain evidence="3">1001283st1_G1_1001283B150217_161031</strain>
    </source>
</reference>
<dbReference type="PANTHER" id="PTHR35024:SF4">
    <property type="entry name" value="POLYMER-FORMING CYTOSKELETAL PROTEIN"/>
    <property type="match status" value="1"/>
</dbReference>
<dbReference type="EMBL" id="JAQLXW010000016">
    <property type="protein sequence ID" value="MDB8004555.1"/>
    <property type="molecule type" value="Genomic_DNA"/>
</dbReference>
<sequence>MGIKDNFTQAMKELTNPRPSDARKEVRDVASYMNDTADAQPTEPVQPVQNTQPSENKQPEQQAQQAQQSVKPETAGNGFTQQEQTQDFSQRIARDMNEQYTQNNSFDQNVRSDAFTQTPQNNGFSGGQNGFAQSGSDNGGNNPFMSGMRADNSQEITVISKNTMIDGNVRSFADMKIDGNIKGNVETTKNITINGKVVGDLTCDNISMKNSAVQGNVRLKGQAVMANDSMLIGDLSSQVAQLNGKIKGNIEISGKIMLDRDSVIIGDIKAGSIAISDGAVINGFVTTTYLSKDESANIFPENIALGD</sequence>
<evidence type="ECO:0000256" key="2">
    <source>
        <dbReference type="SAM" id="MobiDB-lite"/>
    </source>
</evidence>
<dbReference type="Pfam" id="PF04519">
    <property type="entry name" value="Bactofilin"/>
    <property type="match status" value="1"/>
</dbReference>
<evidence type="ECO:0000313" key="4">
    <source>
        <dbReference type="Proteomes" id="UP001210809"/>
    </source>
</evidence>
<dbReference type="AlphaFoldDB" id="A0AAW6D759"/>
<protein>
    <submittedName>
        <fullName evidence="3">Polymer-forming cytoskeletal protein</fullName>
    </submittedName>
</protein>
<evidence type="ECO:0000256" key="1">
    <source>
        <dbReference type="ARBA" id="ARBA00044755"/>
    </source>
</evidence>